<gene>
    <name evidence="3" type="ORF">SS1G_00099</name>
</gene>
<dbReference type="AlphaFoldDB" id="A7E477"/>
<dbReference type="EMBL" id="CH476621">
    <property type="protein sequence ID" value="EDN90699.1"/>
    <property type="molecule type" value="Genomic_DNA"/>
</dbReference>
<keyword evidence="2" id="KW-0812">Transmembrane</keyword>
<dbReference type="Gene3D" id="3.90.550.10">
    <property type="entry name" value="Spore Coat Polysaccharide Biosynthesis Protein SpsA, Chain A"/>
    <property type="match status" value="1"/>
</dbReference>
<dbReference type="InterPro" id="IPR050587">
    <property type="entry name" value="GNT1/Glycosyltrans_8"/>
</dbReference>
<dbReference type="HOGENOM" id="CLU_049943_1_0_1"/>
<dbReference type="InterPro" id="IPR002495">
    <property type="entry name" value="Glyco_trans_8"/>
</dbReference>
<dbReference type="STRING" id="665079.A7E477"/>
<evidence type="ECO:0000256" key="1">
    <source>
        <dbReference type="SAM" id="MobiDB-lite"/>
    </source>
</evidence>
<feature type="region of interest" description="Disordered" evidence="1">
    <location>
        <begin position="1"/>
        <end position="35"/>
    </location>
</feature>
<name>A7E477_SCLS1</name>
<evidence type="ECO:0008006" key="5">
    <source>
        <dbReference type="Google" id="ProtNLM"/>
    </source>
</evidence>
<dbReference type="Proteomes" id="UP000001312">
    <property type="component" value="Unassembled WGS sequence"/>
</dbReference>
<keyword evidence="4" id="KW-1185">Reference proteome</keyword>
<feature type="region of interest" description="Disordered" evidence="1">
    <location>
        <begin position="199"/>
        <end position="220"/>
    </location>
</feature>
<dbReference type="GO" id="GO:0016757">
    <property type="term" value="F:glycosyltransferase activity"/>
    <property type="evidence" value="ECO:0000318"/>
    <property type="project" value="GO_Central"/>
</dbReference>
<dbReference type="KEGG" id="ssl:SS1G_00099"/>
<dbReference type="RefSeq" id="XP_001598013.1">
    <property type="nucleotide sequence ID" value="XM_001597963.1"/>
</dbReference>
<evidence type="ECO:0000313" key="3">
    <source>
        <dbReference type="EMBL" id="EDN90699.1"/>
    </source>
</evidence>
<sequence length="429" mass="48944">MSNLSSSTCSPNASNSSSPTTTNLPSPTANTTTPLPTTPLKAAYATLITTLSYLPGALLLAYTLQKQGSQYPLILMYTGLPANTIALLKREAQHSNIILHETTLLNLSPNAGVAARFADTWTKLQVFSFYDSGYERICFLDADMLILGPMDELLLNTSLRKPDIEGESGKLLAANHVCVCNLDRDSWAPSDWRRENCAYTTTPNNNHSPQETQHVPPTGSGLHTHTLLNSGLFIFTPSKETWNDMWKFIHTHSSSLSHYQFPDQDFLTEWWRDRWISVGWKWNALKTWRYWHPEMWRDEDVRALHYIVDKPWRARVPASGIAGYRGNDGVTHGWWWEAYGKWEGERREAGEMGILELFWLWRLERIGYVPFVQTAKLLANHILWASARESFSKIVHGLLVKKCANRTYIIDYRVNHKFSAIVTGRKTLE</sequence>
<dbReference type="PANTHER" id="PTHR11183">
    <property type="entry name" value="GLYCOGENIN SUBFAMILY MEMBER"/>
    <property type="match status" value="1"/>
</dbReference>
<dbReference type="OMA" id="HVCVCNL"/>
<feature type="transmembrane region" description="Helical" evidence="2">
    <location>
        <begin position="71"/>
        <end position="88"/>
    </location>
</feature>
<organism evidence="3 4">
    <name type="scientific">Sclerotinia sclerotiorum (strain ATCC 18683 / 1980 / Ss-1)</name>
    <name type="common">White mold</name>
    <name type="synonym">Whetzelinia sclerotiorum</name>
    <dbReference type="NCBI Taxonomy" id="665079"/>
    <lineage>
        <taxon>Eukaryota</taxon>
        <taxon>Fungi</taxon>
        <taxon>Dikarya</taxon>
        <taxon>Ascomycota</taxon>
        <taxon>Pezizomycotina</taxon>
        <taxon>Leotiomycetes</taxon>
        <taxon>Helotiales</taxon>
        <taxon>Sclerotiniaceae</taxon>
        <taxon>Sclerotinia</taxon>
    </lineage>
</organism>
<feature type="transmembrane region" description="Helical" evidence="2">
    <location>
        <begin position="42"/>
        <end position="64"/>
    </location>
</feature>
<keyword evidence="2" id="KW-1133">Transmembrane helix</keyword>
<dbReference type="GeneID" id="5494684"/>
<dbReference type="InParanoid" id="A7E477"/>
<dbReference type="SUPFAM" id="SSF53448">
    <property type="entry name" value="Nucleotide-diphospho-sugar transferases"/>
    <property type="match status" value="1"/>
</dbReference>
<proteinExistence type="predicted"/>
<dbReference type="eggNOG" id="KOG1950">
    <property type="taxonomic scope" value="Eukaryota"/>
</dbReference>
<protein>
    <recommendedName>
        <fullName evidence="5">Glycosyltransferase family 8 protein</fullName>
    </recommendedName>
</protein>
<evidence type="ECO:0000256" key="2">
    <source>
        <dbReference type="SAM" id="Phobius"/>
    </source>
</evidence>
<reference evidence="4" key="1">
    <citation type="journal article" date="2011" name="PLoS Genet.">
        <title>Genomic analysis of the necrotrophic fungal pathogens Sclerotinia sclerotiorum and Botrytis cinerea.</title>
        <authorList>
            <person name="Amselem J."/>
            <person name="Cuomo C.A."/>
            <person name="van Kan J.A."/>
            <person name="Viaud M."/>
            <person name="Benito E.P."/>
            <person name="Couloux A."/>
            <person name="Coutinho P.M."/>
            <person name="de Vries R.P."/>
            <person name="Dyer P.S."/>
            <person name="Fillinger S."/>
            <person name="Fournier E."/>
            <person name="Gout L."/>
            <person name="Hahn M."/>
            <person name="Kohn L."/>
            <person name="Lapalu N."/>
            <person name="Plummer K.M."/>
            <person name="Pradier J.M."/>
            <person name="Quevillon E."/>
            <person name="Sharon A."/>
            <person name="Simon A."/>
            <person name="ten Have A."/>
            <person name="Tudzynski B."/>
            <person name="Tudzynski P."/>
            <person name="Wincker P."/>
            <person name="Andrew M."/>
            <person name="Anthouard V."/>
            <person name="Beever R.E."/>
            <person name="Beffa R."/>
            <person name="Benoit I."/>
            <person name="Bouzid O."/>
            <person name="Brault B."/>
            <person name="Chen Z."/>
            <person name="Choquer M."/>
            <person name="Collemare J."/>
            <person name="Cotton P."/>
            <person name="Danchin E.G."/>
            <person name="Da Silva C."/>
            <person name="Gautier A."/>
            <person name="Giraud C."/>
            <person name="Giraud T."/>
            <person name="Gonzalez C."/>
            <person name="Grossetete S."/>
            <person name="Guldener U."/>
            <person name="Henrissat B."/>
            <person name="Howlett B.J."/>
            <person name="Kodira C."/>
            <person name="Kretschmer M."/>
            <person name="Lappartient A."/>
            <person name="Leroch M."/>
            <person name="Levis C."/>
            <person name="Mauceli E."/>
            <person name="Neuveglise C."/>
            <person name="Oeser B."/>
            <person name="Pearson M."/>
            <person name="Poulain J."/>
            <person name="Poussereau N."/>
            <person name="Quesneville H."/>
            <person name="Rascle C."/>
            <person name="Schumacher J."/>
            <person name="Segurens B."/>
            <person name="Sexton A."/>
            <person name="Silva E."/>
            <person name="Sirven C."/>
            <person name="Soanes D.M."/>
            <person name="Talbot N.J."/>
            <person name="Templeton M."/>
            <person name="Yandava C."/>
            <person name="Yarden O."/>
            <person name="Zeng Q."/>
            <person name="Rollins J.A."/>
            <person name="Lebrun M.H."/>
            <person name="Dickman M."/>
        </authorList>
    </citation>
    <scope>NUCLEOTIDE SEQUENCE [LARGE SCALE GENOMIC DNA]</scope>
    <source>
        <strain evidence="4">ATCC 18683 / 1980 / Ss-1</strain>
    </source>
</reference>
<accession>A7E477</accession>
<dbReference type="InterPro" id="IPR029044">
    <property type="entry name" value="Nucleotide-diphossugar_trans"/>
</dbReference>
<dbReference type="Pfam" id="PF01501">
    <property type="entry name" value="Glyco_transf_8"/>
    <property type="match status" value="1"/>
</dbReference>
<keyword evidence="2" id="KW-0472">Membrane</keyword>
<evidence type="ECO:0000313" key="4">
    <source>
        <dbReference type="Proteomes" id="UP000001312"/>
    </source>
</evidence>